<keyword evidence="2" id="KW-1185">Reference proteome</keyword>
<sequence>MVRISVEKRSRIYSLVREGYPSCYVAKKEGVSQSSVVRINQKAVKTGSVKDLPKSGCPRVFTERDERSIIRLLASGECSNAVEIKKKIKIDQKIETSKNTVRRALRRNGLAARVKQKKPLLTQKTQRSYRSIFKLRLGKKFPAFKDTQSLIMQLL</sequence>
<evidence type="ECO:0000313" key="1">
    <source>
        <dbReference type="EMBL" id="CAG8617197.1"/>
    </source>
</evidence>
<proteinExistence type="predicted"/>
<feature type="non-terminal residue" evidence="1">
    <location>
        <position position="1"/>
    </location>
</feature>
<dbReference type="EMBL" id="CAJVPW010010595">
    <property type="protein sequence ID" value="CAG8617197.1"/>
    <property type="molecule type" value="Genomic_DNA"/>
</dbReference>
<comment type="caution">
    <text evidence="1">The sequence shown here is derived from an EMBL/GenBank/DDBJ whole genome shotgun (WGS) entry which is preliminary data.</text>
</comment>
<name>A0ACA9MVR2_9GLOM</name>
<accession>A0ACA9MVR2</accession>
<gene>
    <name evidence="1" type="ORF">SPELUC_LOCUS7729</name>
</gene>
<reference evidence="1" key="1">
    <citation type="submission" date="2021-06" db="EMBL/GenBank/DDBJ databases">
        <authorList>
            <person name="Kallberg Y."/>
            <person name="Tangrot J."/>
            <person name="Rosling A."/>
        </authorList>
    </citation>
    <scope>NUCLEOTIDE SEQUENCE</scope>
    <source>
        <strain evidence="1">28 12/20/2015</strain>
    </source>
</reference>
<organism evidence="1 2">
    <name type="scientific">Cetraspora pellucida</name>
    <dbReference type="NCBI Taxonomy" id="1433469"/>
    <lineage>
        <taxon>Eukaryota</taxon>
        <taxon>Fungi</taxon>
        <taxon>Fungi incertae sedis</taxon>
        <taxon>Mucoromycota</taxon>
        <taxon>Glomeromycotina</taxon>
        <taxon>Glomeromycetes</taxon>
        <taxon>Diversisporales</taxon>
        <taxon>Gigasporaceae</taxon>
        <taxon>Cetraspora</taxon>
    </lineage>
</organism>
<feature type="non-terminal residue" evidence="1">
    <location>
        <position position="155"/>
    </location>
</feature>
<protein>
    <submittedName>
        <fullName evidence="1">8319_t:CDS:1</fullName>
    </submittedName>
</protein>
<dbReference type="Proteomes" id="UP000789366">
    <property type="component" value="Unassembled WGS sequence"/>
</dbReference>
<evidence type="ECO:0000313" key="2">
    <source>
        <dbReference type="Proteomes" id="UP000789366"/>
    </source>
</evidence>